<dbReference type="Pfam" id="PF06605">
    <property type="entry name" value="Prophage_tail"/>
    <property type="match status" value="1"/>
</dbReference>
<name>A0A8S5SZS2_9CAUD</name>
<evidence type="ECO:0000313" key="2">
    <source>
        <dbReference type="EMBL" id="DAF56283.1"/>
    </source>
</evidence>
<organism evidence="2">
    <name type="scientific">Siphoviridae sp. ctPyh10</name>
    <dbReference type="NCBI Taxonomy" id="2827865"/>
    <lineage>
        <taxon>Viruses</taxon>
        <taxon>Duplodnaviria</taxon>
        <taxon>Heunggongvirae</taxon>
        <taxon>Uroviricota</taxon>
        <taxon>Caudoviricetes</taxon>
    </lineage>
</organism>
<evidence type="ECO:0000259" key="1">
    <source>
        <dbReference type="Pfam" id="PF06605"/>
    </source>
</evidence>
<dbReference type="EMBL" id="BK032711">
    <property type="protein sequence ID" value="DAF56283.1"/>
    <property type="molecule type" value="Genomic_DNA"/>
</dbReference>
<dbReference type="InterPro" id="IPR007119">
    <property type="entry name" value="Phage_tail_spike_N"/>
</dbReference>
<dbReference type="InterPro" id="IPR010572">
    <property type="entry name" value="Tail_dom"/>
</dbReference>
<feature type="domain" description="Tail spike" evidence="1">
    <location>
        <begin position="129"/>
        <end position="350"/>
    </location>
</feature>
<sequence length="560" mass="60965">MYTIYADDTLLYSPGDEELSVLSPVLETQCNAAGTLTFVLLPEHPLYSALHKMRTRIDVRQDDEIIWRGRVLETESDFYRQKTVTCEGELTYLVDSVLHPYKLADYDGTAAGLFRLYLTRHNEAVSEAQQFQIGNVDIETLSSVENTGYGNTWDEISDNLIDIHGGFLRVRYDGETRYLDWTKESGTSCGQVIRFGENLLDLSEYVSASEVVTCLIPYAGQSGSQITIKSVNDGKDYIEDAAGIALYGRIWGVTEFDTKDASTLLEMAKENLHKRLKETITITISAVDLHLLDVNAESFRVGDKVRVVSPPHGIDAEYTCTAISLDLVNPDQSEYTFGTPETGMASTTAATSKAVEVVDTSVEYLRQIVSDQNTHLLLFDGVIDAYTTKVDDNTKAINTVQLTLNSVTGELTSKVSKDDLVSTINQTAGAVKISAQCIDLEGYVTATELSAMKADVTWLKGLTVDVGILNTGTLSAGIASVDALTANVLILGKSTVGWQKQTVVTGISDALRVSKTSQTITYATPEGGENTINVLTNVQVFAGGHYSTKEISYLGASASE</sequence>
<dbReference type="NCBIfam" id="TIGR01665">
    <property type="entry name" value="put_anti_recept"/>
    <property type="match status" value="1"/>
</dbReference>
<accession>A0A8S5SZS2</accession>
<protein>
    <submittedName>
        <fullName evidence="2">Tail protein</fullName>
    </submittedName>
</protein>
<reference evidence="2" key="1">
    <citation type="journal article" date="2021" name="Proc. Natl. Acad. Sci. U.S.A.">
        <title>A Catalog of Tens of Thousands of Viruses from Human Metagenomes Reveals Hidden Associations with Chronic Diseases.</title>
        <authorList>
            <person name="Tisza M.J."/>
            <person name="Buck C.B."/>
        </authorList>
    </citation>
    <scope>NUCLEOTIDE SEQUENCE</scope>
    <source>
        <strain evidence="2">CtPyh10</strain>
    </source>
</reference>
<proteinExistence type="predicted"/>